<feature type="transmembrane region" description="Helical" evidence="1">
    <location>
        <begin position="83"/>
        <end position="104"/>
    </location>
</feature>
<evidence type="ECO:0000313" key="3">
    <source>
        <dbReference type="Proteomes" id="UP000222142"/>
    </source>
</evidence>
<dbReference type="Proteomes" id="UP000222142">
    <property type="component" value="Segment"/>
</dbReference>
<protein>
    <submittedName>
        <fullName evidence="2">Uncharacterized protein</fullName>
    </submittedName>
</protein>
<organism evidence="2 3">
    <name type="scientific">Bacillus phage phi4I1</name>
    <dbReference type="NCBI Taxonomy" id="1643325"/>
    <lineage>
        <taxon>Viruses</taxon>
        <taxon>Duplodnaviria</taxon>
        <taxon>Heunggongvirae</taxon>
        <taxon>Uroviricota</taxon>
        <taxon>Caudoviricetes</taxon>
        <taxon>Camtrevirus</taxon>
        <taxon>Camtrevirus BtCS33</taxon>
    </lineage>
</organism>
<keyword evidence="1" id="KW-1133">Transmembrane helix</keyword>
<sequence>MFTRKQVIPFRSFMDGSYKMKEQKIQRYHSLSPLAFVHMSDSILNTYLALGIMGTALTGAVMLERYLVRNDYVSAAKLLSNGIHYGVKIGGVGFITYVFVRIVIMF</sequence>
<evidence type="ECO:0000256" key="1">
    <source>
        <dbReference type="SAM" id="Phobius"/>
    </source>
</evidence>
<feature type="transmembrane region" description="Helical" evidence="1">
    <location>
        <begin position="44"/>
        <end position="63"/>
    </location>
</feature>
<accession>A0A0S2GLK1</accession>
<gene>
    <name evidence="2" type="ORF">XO27_0023</name>
</gene>
<reference evidence="2 3" key="1">
    <citation type="submission" date="2015-10" db="EMBL/GenBank/DDBJ databases">
        <title>Whole Genome Sequencing of Bacillus ACT Group Temperature Bacteriophages.</title>
        <authorList>
            <person name="Fouts D.E."/>
            <person name="Rasko D.A."/>
            <person name="Cer R.R."/>
            <person name="Jiang L."/>
            <person name="Fedorova N.B."/>
            <person name="Shvartsbeyn A."/>
            <person name="Read T.D."/>
            <person name="Gill S.R."/>
            <person name="Klumpp J."/>
            <person name="Calendar R."/>
        </authorList>
    </citation>
    <scope>NUCLEOTIDE SEQUENCE [LARGE SCALE GENOMIC DNA]</scope>
</reference>
<evidence type="ECO:0000313" key="2">
    <source>
        <dbReference type="EMBL" id="ALN97382.1"/>
    </source>
</evidence>
<proteinExistence type="predicted"/>
<name>A0A0S2GLK1_9CAUD</name>
<keyword evidence="1" id="KW-0812">Transmembrane</keyword>
<keyword evidence="1" id="KW-0472">Membrane</keyword>
<dbReference type="EMBL" id="KT967075">
    <property type="protein sequence ID" value="ALN97382.1"/>
    <property type="molecule type" value="Genomic_DNA"/>
</dbReference>